<dbReference type="InterPro" id="IPR000600">
    <property type="entry name" value="ROK"/>
</dbReference>
<comment type="caution">
    <text evidence="2">The sequence shown here is derived from an EMBL/GenBank/DDBJ whole genome shotgun (WGS) entry which is preliminary data.</text>
</comment>
<dbReference type="InterPro" id="IPR049874">
    <property type="entry name" value="ROK_cs"/>
</dbReference>
<dbReference type="RefSeq" id="WP_345265912.1">
    <property type="nucleotide sequence ID" value="NZ_BAABIM010000002.1"/>
</dbReference>
<evidence type="ECO:0000313" key="2">
    <source>
        <dbReference type="EMBL" id="GAA4685069.1"/>
    </source>
</evidence>
<dbReference type="InterPro" id="IPR036388">
    <property type="entry name" value="WH-like_DNA-bd_sf"/>
</dbReference>
<dbReference type="Pfam" id="PF00480">
    <property type="entry name" value="ROK"/>
    <property type="match status" value="1"/>
</dbReference>
<sequence>MFELLRDGTPRTRAQLAESSGLARSTIAARIDVLLRLGFVAPYGDGVSTGGRPPSLLALNPRARVVAGVDVGASHVRLCLADLSGTVLADRRADIEVAAGPDAVLGWVTDQVGHLLAEVERPVADLSAIGMGLPGPVEHSTGRAINPPIMPGWDRYDVPHHVRRTYDVPVLIDNDVNIMALGEQHAHLPDVSDLVFIKVSTGIGAGLISGGMLQRGARGAAGDLGHVRVARASGIACRCGNEGCLEAIAAAPALVGLLAEAGVAATSGRDIVTLVRGGDLQAARVVRQAGRDLGEVVATLVNVFNPSAVVVGGTLADAGESLVAGIREVVYSRSLPLATEHLTITTSRAGERAGELGAAALAIGHVLSPDAIDAASLALDGS</sequence>
<dbReference type="PANTHER" id="PTHR18964">
    <property type="entry name" value="ROK (REPRESSOR, ORF, KINASE) FAMILY"/>
    <property type="match status" value="1"/>
</dbReference>
<dbReference type="Proteomes" id="UP001500621">
    <property type="component" value="Unassembled WGS sequence"/>
</dbReference>
<proteinExistence type="inferred from homology"/>
<comment type="similarity">
    <text evidence="1">Belongs to the ROK (NagC/XylR) family.</text>
</comment>
<dbReference type="PANTHER" id="PTHR18964:SF173">
    <property type="entry name" value="GLUCOKINASE"/>
    <property type="match status" value="1"/>
</dbReference>
<dbReference type="InterPro" id="IPR036390">
    <property type="entry name" value="WH_DNA-bd_sf"/>
</dbReference>
<dbReference type="Gene3D" id="3.30.420.40">
    <property type="match status" value="2"/>
</dbReference>
<protein>
    <submittedName>
        <fullName evidence="2">ROK family protein</fullName>
    </submittedName>
</protein>
<organism evidence="2 3">
    <name type="scientific">Nocardioides nanhaiensis</name>
    <dbReference type="NCBI Taxonomy" id="1476871"/>
    <lineage>
        <taxon>Bacteria</taxon>
        <taxon>Bacillati</taxon>
        <taxon>Actinomycetota</taxon>
        <taxon>Actinomycetes</taxon>
        <taxon>Propionibacteriales</taxon>
        <taxon>Nocardioidaceae</taxon>
        <taxon>Nocardioides</taxon>
    </lineage>
</organism>
<keyword evidence="3" id="KW-1185">Reference proteome</keyword>
<evidence type="ECO:0000256" key="1">
    <source>
        <dbReference type="ARBA" id="ARBA00006479"/>
    </source>
</evidence>
<dbReference type="SUPFAM" id="SSF46785">
    <property type="entry name" value="Winged helix' DNA-binding domain"/>
    <property type="match status" value="1"/>
</dbReference>
<dbReference type="PROSITE" id="PS01125">
    <property type="entry name" value="ROK"/>
    <property type="match status" value="1"/>
</dbReference>
<dbReference type="SUPFAM" id="SSF53067">
    <property type="entry name" value="Actin-like ATPase domain"/>
    <property type="match status" value="1"/>
</dbReference>
<reference evidence="3" key="1">
    <citation type="journal article" date="2019" name="Int. J. Syst. Evol. Microbiol.">
        <title>The Global Catalogue of Microorganisms (GCM) 10K type strain sequencing project: providing services to taxonomists for standard genome sequencing and annotation.</title>
        <authorList>
            <consortium name="The Broad Institute Genomics Platform"/>
            <consortium name="The Broad Institute Genome Sequencing Center for Infectious Disease"/>
            <person name="Wu L."/>
            <person name="Ma J."/>
        </authorList>
    </citation>
    <scope>NUCLEOTIDE SEQUENCE [LARGE SCALE GENOMIC DNA]</scope>
    <source>
        <strain evidence="3">JCM 18127</strain>
    </source>
</reference>
<name>A0ABP8W9N6_9ACTN</name>
<dbReference type="InterPro" id="IPR043129">
    <property type="entry name" value="ATPase_NBD"/>
</dbReference>
<accession>A0ABP8W9N6</accession>
<gene>
    <name evidence="2" type="ORF">GCM10023226_23190</name>
</gene>
<dbReference type="Gene3D" id="1.10.10.10">
    <property type="entry name" value="Winged helix-like DNA-binding domain superfamily/Winged helix DNA-binding domain"/>
    <property type="match status" value="1"/>
</dbReference>
<dbReference type="EMBL" id="BAABIM010000002">
    <property type="protein sequence ID" value="GAA4685069.1"/>
    <property type="molecule type" value="Genomic_DNA"/>
</dbReference>
<evidence type="ECO:0000313" key="3">
    <source>
        <dbReference type="Proteomes" id="UP001500621"/>
    </source>
</evidence>